<feature type="domain" description="AMP-binding enzyme C-terminal" evidence="4">
    <location>
        <begin position="438"/>
        <end position="517"/>
    </location>
</feature>
<dbReference type="OrthoDB" id="5483897at2"/>
<dbReference type="InterPro" id="IPR020845">
    <property type="entry name" value="AMP-binding_CS"/>
</dbReference>
<reference evidence="5 6" key="1">
    <citation type="submission" date="2007-06" db="EMBL/GenBank/DDBJ databases">
        <authorList>
            <person name="Shimkets L."/>
            <person name="Ferriera S."/>
            <person name="Johnson J."/>
            <person name="Kravitz S."/>
            <person name="Beeson K."/>
            <person name="Sutton G."/>
            <person name="Rogers Y.-H."/>
            <person name="Friedman R."/>
            <person name="Frazier M."/>
            <person name="Venter J.C."/>
        </authorList>
    </citation>
    <scope>NUCLEOTIDE SEQUENCE [LARGE SCALE GENOMIC DNA]</scope>
    <source>
        <strain evidence="5 6">SIR-1</strain>
    </source>
</reference>
<dbReference type="SUPFAM" id="SSF56801">
    <property type="entry name" value="Acetyl-CoA synthetase-like"/>
    <property type="match status" value="1"/>
</dbReference>
<evidence type="ECO:0000313" key="5">
    <source>
        <dbReference type="EMBL" id="EDM79333.1"/>
    </source>
</evidence>
<evidence type="ECO:0000313" key="6">
    <source>
        <dbReference type="Proteomes" id="UP000005801"/>
    </source>
</evidence>
<sequence length="530" mass="56241">MSAAAWTSDWLARRARLSPSAPAILDVSAPGTSPAEPRALSYAALEAETNQVARWLRVQGVERGDRVAILAKNRLEYLELLFACAKLGAVLQALNWRLTPAELGPLIAAAEPALLCWDQTFAELVDALRPSLPSGLRTVALDDASTQTELRLASCRALGSEPLEREAFGPDQPWVLCYTGGTTGLPKAAVLTHATVTWNAVNTVASWGLDAGDLAVLNAPMFHTGGLNVFTTPLIHAGGCSVLCRAFDLDELYALLAAPLPTPTGPRGVSCFFGVPAMFQAMQADPRWAEAPLERLKLIISGGAPCPAPVFEGFWARGIDFKTGYGLTEAGPNNFWLPPERVREKPGAVGWPLMHVDVRVADETGEPCPADGVGELWIRGPHVSPGYYANPEATAASFVDGWLRTGDLAVADAEGCVTIVGRSKDMIISGGENIYPAQIESAMSSHPAVAEAALIGVPDERWGEVGRAFVVLAADEPSAEGFSAEVLLAFLGERLARYKLPKSVVVLDALPRTGAGKIDKRALAQLEPAS</sequence>
<evidence type="ECO:0000256" key="2">
    <source>
        <dbReference type="ARBA" id="ARBA00022598"/>
    </source>
</evidence>
<dbReference type="AlphaFoldDB" id="A6G410"/>
<name>A6G410_9BACT</name>
<comment type="similarity">
    <text evidence="1">Belongs to the ATP-dependent AMP-binding enzyme family.</text>
</comment>
<dbReference type="Pfam" id="PF13193">
    <property type="entry name" value="AMP-binding_C"/>
    <property type="match status" value="1"/>
</dbReference>
<protein>
    <submittedName>
        <fullName evidence="5">Putative long-chain-fatty-acid--CoA ligase</fullName>
    </submittedName>
</protein>
<dbReference type="InterPro" id="IPR000873">
    <property type="entry name" value="AMP-dep_synth/lig_dom"/>
</dbReference>
<dbReference type="STRING" id="391625.PPSIR1_02231"/>
<comment type="caution">
    <text evidence="5">The sequence shown here is derived from an EMBL/GenBank/DDBJ whole genome shotgun (WGS) entry which is preliminary data.</text>
</comment>
<dbReference type="RefSeq" id="WP_006971459.1">
    <property type="nucleotide sequence ID" value="NZ_ABCS01000020.1"/>
</dbReference>
<dbReference type="EMBL" id="ABCS01000020">
    <property type="protein sequence ID" value="EDM79333.1"/>
    <property type="molecule type" value="Genomic_DNA"/>
</dbReference>
<gene>
    <name evidence="5" type="ORF">PPSIR1_02231</name>
</gene>
<dbReference type="GO" id="GO:0016878">
    <property type="term" value="F:acid-thiol ligase activity"/>
    <property type="evidence" value="ECO:0007669"/>
    <property type="project" value="UniProtKB-ARBA"/>
</dbReference>
<dbReference type="Proteomes" id="UP000005801">
    <property type="component" value="Unassembled WGS sequence"/>
</dbReference>
<dbReference type="InterPro" id="IPR025110">
    <property type="entry name" value="AMP-bd_C"/>
</dbReference>
<accession>A6G410</accession>
<dbReference type="CDD" id="cd17631">
    <property type="entry name" value="FACL_FadD13-like"/>
    <property type="match status" value="1"/>
</dbReference>
<dbReference type="InterPro" id="IPR045851">
    <property type="entry name" value="AMP-bd_C_sf"/>
</dbReference>
<keyword evidence="2 5" id="KW-0436">Ligase</keyword>
<dbReference type="PROSITE" id="PS00455">
    <property type="entry name" value="AMP_BINDING"/>
    <property type="match status" value="1"/>
</dbReference>
<evidence type="ECO:0000259" key="4">
    <source>
        <dbReference type="Pfam" id="PF13193"/>
    </source>
</evidence>
<dbReference type="FunFam" id="3.30.300.30:FF:000008">
    <property type="entry name" value="2,3-dihydroxybenzoate-AMP ligase"/>
    <property type="match status" value="1"/>
</dbReference>
<dbReference type="Pfam" id="PF00501">
    <property type="entry name" value="AMP-binding"/>
    <property type="match status" value="1"/>
</dbReference>
<proteinExistence type="inferred from homology"/>
<evidence type="ECO:0000256" key="1">
    <source>
        <dbReference type="ARBA" id="ARBA00006432"/>
    </source>
</evidence>
<dbReference type="PANTHER" id="PTHR43767:SF1">
    <property type="entry name" value="NONRIBOSOMAL PEPTIDE SYNTHASE PES1 (EUROFUNG)-RELATED"/>
    <property type="match status" value="1"/>
</dbReference>
<feature type="domain" description="AMP-dependent synthetase/ligase" evidence="3">
    <location>
        <begin position="12"/>
        <end position="388"/>
    </location>
</feature>
<dbReference type="Gene3D" id="3.40.50.12780">
    <property type="entry name" value="N-terminal domain of ligase-like"/>
    <property type="match status" value="1"/>
</dbReference>
<dbReference type="eggNOG" id="COG0318">
    <property type="taxonomic scope" value="Bacteria"/>
</dbReference>
<keyword evidence="6" id="KW-1185">Reference proteome</keyword>
<dbReference type="InterPro" id="IPR050237">
    <property type="entry name" value="ATP-dep_AMP-bd_enzyme"/>
</dbReference>
<dbReference type="PANTHER" id="PTHR43767">
    <property type="entry name" value="LONG-CHAIN-FATTY-ACID--COA LIGASE"/>
    <property type="match status" value="1"/>
</dbReference>
<dbReference type="Gene3D" id="3.30.300.30">
    <property type="match status" value="1"/>
</dbReference>
<evidence type="ECO:0000259" key="3">
    <source>
        <dbReference type="Pfam" id="PF00501"/>
    </source>
</evidence>
<organism evidence="5 6">
    <name type="scientific">Plesiocystis pacifica SIR-1</name>
    <dbReference type="NCBI Taxonomy" id="391625"/>
    <lineage>
        <taxon>Bacteria</taxon>
        <taxon>Pseudomonadati</taxon>
        <taxon>Myxococcota</taxon>
        <taxon>Polyangia</taxon>
        <taxon>Nannocystales</taxon>
        <taxon>Nannocystaceae</taxon>
        <taxon>Plesiocystis</taxon>
    </lineage>
</organism>
<dbReference type="InterPro" id="IPR042099">
    <property type="entry name" value="ANL_N_sf"/>
</dbReference>